<dbReference type="GO" id="GO:0043190">
    <property type="term" value="C:ATP-binding cassette (ABC) transporter complex"/>
    <property type="evidence" value="ECO:0007669"/>
    <property type="project" value="InterPro"/>
</dbReference>
<keyword evidence="5" id="KW-0813">Transport</keyword>
<evidence type="ECO:0000313" key="8">
    <source>
        <dbReference type="Proteomes" id="UP000241808"/>
    </source>
</evidence>
<dbReference type="InterPro" id="IPR013525">
    <property type="entry name" value="ABC2_TM"/>
</dbReference>
<keyword evidence="4 5" id="KW-0472">Membrane</keyword>
<feature type="domain" description="ABC transmembrane type-2" evidence="6">
    <location>
        <begin position="19"/>
        <end position="248"/>
    </location>
</feature>
<dbReference type="PRINTS" id="PR00164">
    <property type="entry name" value="ABC2TRNSPORT"/>
</dbReference>
<accession>A0A2T4Z2Y1</accession>
<evidence type="ECO:0000256" key="1">
    <source>
        <dbReference type="ARBA" id="ARBA00004141"/>
    </source>
</evidence>
<dbReference type="PROSITE" id="PS51012">
    <property type="entry name" value="ABC_TM2"/>
    <property type="match status" value="1"/>
</dbReference>
<organism evidence="7 8">
    <name type="scientific">Phreatobacter oligotrophus</name>
    <dbReference type="NCBI Taxonomy" id="1122261"/>
    <lineage>
        <taxon>Bacteria</taxon>
        <taxon>Pseudomonadati</taxon>
        <taxon>Pseudomonadota</taxon>
        <taxon>Alphaproteobacteria</taxon>
        <taxon>Hyphomicrobiales</taxon>
        <taxon>Phreatobacteraceae</taxon>
        <taxon>Phreatobacter</taxon>
    </lineage>
</organism>
<gene>
    <name evidence="7" type="ORF">C8P69_105278</name>
</gene>
<dbReference type="InterPro" id="IPR052522">
    <property type="entry name" value="ABC-2_transport_permease"/>
</dbReference>
<dbReference type="Proteomes" id="UP000241808">
    <property type="component" value="Unassembled WGS sequence"/>
</dbReference>
<dbReference type="Pfam" id="PF01061">
    <property type="entry name" value="ABC2_membrane"/>
    <property type="match status" value="1"/>
</dbReference>
<feature type="transmembrane region" description="Helical" evidence="5">
    <location>
        <begin position="20"/>
        <end position="43"/>
    </location>
</feature>
<feature type="transmembrane region" description="Helical" evidence="5">
    <location>
        <begin position="194"/>
        <end position="215"/>
    </location>
</feature>
<evidence type="ECO:0000256" key="5">
    <source>
        <dbReference type="RuleBase" id="RU361157"/>
    </source>
</evidence>
<evidence type="ECO:0000256" key="2">
    <source>
        <dbReference type="ARBA" id="ARBA00022692"/>
    </source>
</evidence>
<dbReference type="NCBIfam" id="NF011648">
    <property type="entry name" value="PRK15066.1"/>
    <property type="match status" value="1"/>
</dbReference>
<dbReference type="InterPro" id="IPR000412">
    <property type="entry name" value="ABC_2_transport"/>
</dbReference>
<feature type="transmembrane region" description="Helical" evidence="5">
    <location>
        <begin position="102"/>
        <end position="128"/>
    </location>
</feature>
<feature type="transmembrane region" description="Helical" evidence="5">
    <location>
        <begin position="221"/>
        <end position="245"/>
    </location>
</feature>
<dbReference type="InterPro" id="IPR047817">
    <property type="entry name" value="ABC2_TM_bact-type"/>
</dbReference>
<protein>
    <recommendedName>
        <fullName evidence="5">Transport permease protein</fullName>
    </recommendedName>
</protein>
<comment type="similarity">
    <text evidence="5">Belongs to the ABC-2 integral membrane protein family.</text>
</comment>
<name>A0A2T4Z2Y1_9HYPH</name>
<dbReference type="PIRSF" id="PIRSF006648">
    <property type="entry name" value="DrrB"/>
    <property type="match status" value="1"/>
</dbReference>
<proteinExistence type="inferred from homology"/>
<dbReference type="RefSeq" id="WP_108177967.1">
    <property type="nucleotide sequence ID" value="NZ_JAIESU010000001.1"/>
</dbReference>
<keyword evidence="2 5" id="KW-0812">Transmembrane</keyword>
<feature type="transmembrane region" description="Helical" evidence="5">
    <location>
        <begin position="167"/>
        <end position="187"/>
    </location>
</feature>
<dbReference type="EMBL" id="PZZL01000005">
    <property type="protein sequence ID" value="PTM55125.1"/>
    <property type="molecule type" value="Genomic_DNA"/>
</dbReference>
<comment type="subcellular location">
    <subcellularLocation>
        <location evidence="5">Cell inner membrane</location>
        <topology evidence="5">Multi-pass membrane protein</topology>
    </subcellularLocation>
    <subcellularLocation>
        <location evidence="1">Membrane</location>
        <topology evidence="1">Multi-pass membrane protein</topology>
    </subcellularLocation>
</comment>
<dbReference type="OrthoDB" id="9804001at2"/>
<keyword evidence="8" id="KW-1185">Reference proteome</keyword>
<evidence type="ECO:0000256" key="3">
    <source>
        <dbReference type="ARBA" id="ARBA00022989"/>
    </source>
</evidence>
<sequence length="253" mass="27776">MNVQAIKAIYLFEMARTWRTLWQSIVSPVISTSLYFVVFGAAIGARMQEIDGVAYGAFIVPGLIMLSLLTQSISNASFGIYFPRFTGTIYEVLSAPVSPFEIVTAYVGAAATKSVILGIIILATAALFVPLRIEHPLWMLAFLVLTAVTFSLFGFIIGIWADGFEQLQFIPMLVVTPLTFLGGSFYAIDMLPPFWRTVSLFNPVVYLVSGFRWSFFGTADVAIGVSLAMTLVFLGLCLAAIGWIFRTGYRLKA</sequence>
<feature type="transmembrane region" description="Helical" evidence="5">
    <location>
        <begin position="55"/>
        <end position="82"/>
    </location>
</feature>
<dbReference type="PANTHER" id="PTHR43332:SF1">
    <property type="entry name" value="TRANSPORT PERMEASE PROTEIN"/>
    <property type="match status" value="1"/>
</dbReference>
<keyword evidence="5" id="KW-1003">Cell membrane</keyword>
<comment type="caution">
    <text evidence="7">The sequence shown here is derived from an EMBL/GenBank/DDBJ whole genome shotgun (WGS) entry which is preliminary data.</text>
</comment>
<evidence type="ECO:0000313" key="7">
    <source>
        <dbReference type="EMBL" id="PTM55125.1"/>
    </source>
</evidence>
<dbReference type="GO" id="GO:0140359">
    <property type="term" value="F:ABC-type transporter activity"/>
    <property type="evidence" value="ECO:0007669"/>
    <property type="project" value="InterPro"/>
</dbReference>
<feature type="transmembrane region" description="Helical" evidence="5">
    <location>
        <begin position="140"/>
        <end position="161"/>
    </location>
</feature>
<evidence type="ECO:0000259" key="6">
    <source>
        <dbReference type="PROSITE" id="PS51012"/>
    </source>
</evidence>
<reference evidence="7 8" key="1">
    <citation type="submission" date="2018-04" db="EMBL/GenBank/DDBJ databases">
        <title>Genomic Encyclopedia of Archaeal and Bacterial Type Strains, Phase II (KMG-II): from individual species to whole genera.</title>
        <authorList>
            <person name="Goeker M."/>
        </authorList>
    </citation>
    <scope>NUCLEOTIDE SEQUENCE [LARGE SCALE GENOMIC DNA]</scope>
    <source>
        <strain evidence="7 8">DSM 25521</strain>
    </source>
</reference>
<dbReference type="AlphaFoldDB" id="A0A2T4Z2Y1"/>
<dbReference type="PANTHER" id="PTHR43332">
    <property type="entry name" value="INNER MEMBRANE TRANSPORT PERMEASE YADH-RELATED"/>
    <property type="match status" value="1"/>
</dbReference>
<evidence type="ECO:0000256" key="4">
    <source>
        <dbReference type="ARBA" id="ARBA00023136"/>
    </source>
</evidence>
<keyword evidence="3 5" id="KW-1133">Transmembrane helix</keyword>